<evidence type="ECO:0000313" key="1">
    <source>
        <dbReference type="EMBL" id="KAF3326791.1"/>
    </source>
</evidence>
<gene>
    <name evidence="1" type="ORF">FCM35_KLT08421</name>
</gene>
<dbReference type="PANTHER" id="PTHR33789:SF2">
    <property type="entry name" value="OS12G0529500 PROTEIN"/>
    <property type="match status" value="1"/>
</dbReference>
<dbReference type="SUPFAM" id="SSF55961">
    <property type="entry name" value="Bet v1-like"/>
    <property type="match status" value="1"/>
</dbReference>
<protein>
    <submittedName>
        <fullName evidence="1">Lachrymatory-factor synthase-like protein</fullName>
    </submittedName>
</protein>
<dbReference type="OrthoDB" id="1928994at2759"/>
<dbReference type="PANTHER" id="PTHR33789">
    <property type="entry name" value="LACHRYMATORY-FACTOR SYNTHASE"/>
    <property type="match status" value="1"/>
</dbReference>
<dbReference type="EMBL" id="SWLB01000018">
    <property type="protein sequence ID" value="KAF3326791.1"/>
    <property type="molecule type" value="Genomic_DNA"/>
</dbReference>
<proteinExistence type="predicted"/>
<accession>A0A833QRJ3</accession>
<evidence type="ECO:0000313" key="2">
    <source>
        <dbReference type="Proteomes" id="UP000623129"/>
    </source>
</evidence>
<organism evidence="1 2">
    <name type="scientific">Carex littledalei</name>
    <dbReference type="NCBI Taxonomy" id="544730"/>
    <lineage>
        <taxon>Eukaryota</taxon>
        <taxon>Viridiplantae</taxon>
        <taxon>Streptophyta</taxon>
        <taxon>Embryophyta</taxon>
        <taxon>Tracheophyta</taxon>
        <taxon>Spermatophyta</taxon>
        <taxon>Magnoliopsida</taxon>
        <taxon>Liliopsida</taxon>
        <taxon>Poales</taxon>
        <taxon>Cyperaceae</taxon>
        <taxon>Cyperoideae</taxon>
        <taxon>Cariceae</taxon>
        <taxon>Carex</taxon>
        <taxon>Carex subgen. Euthyceras</taxon>
    </lineage>
</organism>
<dbReference type="Gene3D" id="3.30.530.20">
    <property type="match status" value="1"/>
</dbReference>
<dbReference type="CDD" id="cd07821">
    <property type="entry name" value="PYR_PYL_RCAR_like"/>
    <property type="match status" value="1"/>
</dbReference>
<keyword evidence="2" id="KW-1185">Reference proteome</keyword>
<dbReference type="InterPro" id="IPR023393">
    <property type="entry name" value="START-like_dom_sf"/>
</dbReference>
<dbReference type="InterPro" id="IPR019587">
    <property type="entry name" value="Polyketide_cyclase/dehydratase"/>
</dbReference>
<reference evidence="1" key="1">
    <citation type="submission" date="2020-01" db="EMBL/GenBank/DDBJ databases">
        <title>Genome sequence of Kobresia littledalei, the first chromosome-level genome in the family Cyperaceae.</title>
        <authorList>
            <person name="Qu G."/>
        </authorList>
    </citation>
    <scope>NUCLEOTIDE SEQUENCE</scope>
    <source>
        <strain evidence="1">C.B.Clarke</strain>
        <tissue evidence="1">Leaf</tissue>
    </source>
</reference>
<comment type="caution">
    <text evidence="1">The sequence shown here is derived from an EMBL/GenBank/DDBJ whole genome shotgun (WGS) entry which is preliminary data.</text>
</comment>
<name>A0A833QRJ3_9POAL</name>
<dbReference type="Pfam" id="PF10604">
    <property type="entry name" value="Polyketide_cyc2"/>
    <property type="match status" value="1"/>
</dbReference>
<dbReference type="InterPro" id="IPR053249">
    <property type="entry name" value="LFS"/>
</dbReference>
<dbReference type="AlphaFoldDB" id="A0A833QRJ3"/>
<sequence>MEQPRMEKMEGKVTATVHLATVDQAWALLSNFCDFHSWHPGVKICYKKSGTVGVPGCIRYCQGPDKEDDVPADWADEELLSFDPIGHAFRYKMMENNMGFGQFTATFRVLDWKKEGLNDDKGCKLEWSFEGEPIKGTTKEALIARLQAGLIGMATRVDDQSTSSFNIYMHNNNNVREAINLLESMKRIAALGIGALLCSLHYMLTGQPLENVFNFQDLGRLFELISFQLPYTTYICSYLN</sequence>
<dbReference type="Proteomes" id="UP000623129">
    <property type="component" value="Unassembled WGS sequence"/>
</dbReference>